<keyword evidence="4 6" id="KW-1133">Transmembrane helix</keyword>
<dbReference type="KEGG" id="epa:110236965"/>
<accession>A0A913X3B1</accession>
<evidence type="ECO:0000313" key="7">
    <source>
        <dbReference type="EnsemblMetazoa" id="XP_020898187.1"/>
    </source>
</evidence>
<evidence type="ECO:0000256" key="2">
    <source>
        <dbReference type="ARBA" id="ARBA00005787"/>
    </source>
</evidence>
<evidence type="ECO:0000313" key="8">
    <source>
        <dbReference type="Proteomes" id="UP000887567"/>
    </source>
</evidence>
<reference evidence="7" key="1">
    <citation type="submission" date="2022-11" db="UniProtKB">
        <authorList>
            <consortium name="EnsemblMetazoa"/>
        </authorList>
    </citation>
    <scope>IDENTIFICATION</scope>
</reference>
<dbReference type="EnsemblMetazoa" id="XM_021042528.2">
    <property type="protein sequence ID" value="XP_020898187.1"/>
    <property type="gene ID" value="LOC110236965"/>
</dbReference>
<sequence>MASVFKRKGLGILSAIVAFCGLVMIAAALITEYWVNADLRYEVQVTENNRTSTKEQDGGTKHFGLFSGSTAQNLGLGSRERDFKVIDEFENVANDKVVWATVGFCVLSFPFILIGIVMSCYNEFSKPNLVLFGSIGICIVHGLAFIMLLVAVCLYASLFEIQLKKNVLRPEDKKVGFESTGRARLDYSFWMLLGSAGVVLLSPLLFLLSKVHLTHYFKTSHQTKEPAPTDHGVMLY</sequence>
<keyword evidence="5 6" id="KW-0472">Membrane</keyword>
<evidence type="ECO:0000256" key="3">
    <source>
        <dbReference type="ARBA" id="ARBA00022692"/>
    </source>
</evidence>
<dbReference type="PANTHER" id="PTHR31548:SF1">
    <property type="entry name" value="LD47387P"/>
    <property type="match status" value="1"/>
</dbReference>
<comment type="similarity">
    <text evidence="2">Belongs to the clarin family.</text>
</comment>
<dbReference type="GeneID" id="110236965"/>
<protein>
    <submittedName>
        <fullName evidence="7">Uncharacterized protein</fullName>
    </submittedName>
</protein>
<name>A0A913X3B1_EXADI</name>
<feature type="transmembrane region" description="Helical" evidence="6">
    <location>
        <begin position="12"/>
        <end position="35"/>
    </location>
</feature>
<dbReference type="OrthoDB" id="10012538at2759"/>
<dbReference type="Gene3D" id="1.20.140.150">
    <property type="match status" value="1"/>
</dbReference>
<dbReference type="PANTHER" id="PTHR31548">
    <property type="entry name" value="CLARIN"/>
    <property type="match status" value="1"/>
</dbReference>
<dbReference type="AlphaFoldDB" id="A0A913X3B1"/>
<dbReference type="RefSeq" id="XP_020898187.1">
    <property type="nucleotide sequence ID" value="XM_021042528.2"/>
</dbReference>
<evidence type="ECO:0000256" key="4">
    <source>
        <dbReference type="ARBA" id="ARBA00022989"/>
    </source>
</evidence>
<dbReference type="GO" id="GO:0007605">
    <property type="term" value="P:sensory perception of sound"/>
    <property type="evidence" value="ECO:0007669"/>
    <property type="project" value="UniProtKB-ARBA"/>
</dbReference>
<proteinExistence type="inferred from homology"/>
<organism evidence="7 8">
    <name type="scientific">Exaiptasia diaphana</name>
    <name type="common">Tropical sea anemone</name>
    <name type="synonym">Aiptasia pulchella</name>
    <dbReference type="NCBI Taxonomy" id="2652724"/>
    <lineage>
        <taxon>Eukaryota</taxon>
        <taxon>Metazoa</taxon>
        <taxon>Cnidaria</taxon>
        <taxon>Anthozoa</taxon>
        <taxon>Hexacorallia</taxon>
        <taxon>Actiniaria</taxon>
        <taxon>Aiptasiidae</taxon>
        <taxon>Exaiptasia</taxon>
    </lineage>
</organism>
<dbReference type="Proteomes" id="UP000887567">
    <property type="component" value="Unplaced"/>
</dbReference>
<comment type="subcellular location">
    <subcellularLocation>
        <location evidence="1">Membrane</location>
        <topology evidence="1">Multi-pass membrane protein</topology>
    </subcellularLocation>
</comment>
<keyword evidence="3 6" id="KW-0812">Transmembrane</keyword>
<keyword evidence="8" id="KW-1185">Reference proteome</keyword>
<feature type="transmembrane region" description="Helical" evidence="6">
    <location>
        <begin position="97"/>
        <end position="117"/>
    </location>
</feature>
<dbReference type="OMA" id="PKWMTGK"/>
<evidence type="ECO:0000256" key="5">
    <source>
        <dbReference type="ARBA" id="ARBA00023136"/>
    </source>
</evidence>
<dbReference type="GO" id="GO:0016020">
    <property type="term" value="C:membrane"/>
    <property type="evidence" value="ECO:0007669"/>
    <property type="project" value="UniProtKB-SubCell"/>
</dbReference>
<feature type="transmembrane region" description="Helical" evidence="6">
    <location>
        <begin position="187"/>
        <end position="208"/>
    </location>
</feature>
<evidence type="ECO:0000256" key="1">
    <source>
        <dbReference type="ARBA" id="ARBA00004141"/>
    </source>
</evidence>
<feature type="transmembrane region" description="Helical" evidence="6">
    <location>
        <begin position="129"/>
        <end position="158"/>
    </location>
</feature>
<evidence type="ECO:0000256" key="6">
    <source>
        <dbReference type="SAM" id="Phobius"/>
    </source>
</evidence>
<dbReference type="InterPro" id="IPR026748">
    <property type="entry name" value="Clarin"/>
</dbReference>
<dbReference type="Pfam" id="PF25807">
    <property type="entry name" value="Clarin-2"/>
    <property type="match status" value="1"/>
</dbReference>